<name>A0AA39IVF1_9AGAR</name>
<feature type="non-terminal residue" evidence="1">
    <location>
        <position position="71"/>
    </location>
</feature>
<evidence type="ECO:0000313" key="1">
    <source>
        <dbReference type="EMBL" id="KAK0431168.1"/>
    </source>
</evidence>
<organism evidence="1 2">
    <name type="scientific">Armillaria borealis</name>
    <dbReference type="NCBI Taxonomy" id="47425"/>
    <lineage>
        <taxon>Eukaryota</taxon>
        <taxon>Fungi</taxon>
        <taxon>Dikarya</taxon>
        <taxon>Basidiomycota</taxon>
        <taxon>Agaricomycotina</taxon>
        <taxon>Agaricomycetes</taxon>
        <taxon>Agaricomycetidae</taxon>
        <taxon>Agaricales</taxon>
        <taxon>Marasmiineae</taxon>
        <taxon>Physalacriaceae</taxon>
        <taxon>Armillaria</taxon>
    </lineage>
</organism>
<dbReference type="AlphaFoldDB" id="A0AA39IVF1"/>
<accession>A0AA39IVF1</accession>
<proteinExistence type="predicted"/>
<evidence type="ECO:0000313" key="2">
    <source>
        <dbReference type="Proteomes" id="UP001175226"/>
    </source>
</evidence>
<protein>
    <submittedName>
        <fullName evidence="1">Uncharacterized protein</fullName>
    </submittedName>
</protein>
<dbReference type="EMBL" id="JAUEPT010000121">
    <property type="protein sequence ID" value="KAK0431168.1"/>
    <property type="molecule type" value="Genomic_DNA"/>
</dbReference>
<dbReference type="Proteomes" id="UP001175226">
    <property type="component" value="Unassembled WGS sequence"/>
</dbReference>
<comment type="caution">
    <text evidence="1">The sequence shown here is derived from an EMBL/GenBank/DDBJ whole genome shotgun (WGS) entry which is preliminary data.</text>
</comment>
<sequence>DMKAVVLTCRDQMVNYYNEWILVFCRCNHNIKCILSGKSCKATMFYIADYITKMSIKTYELLSLLAGAILQ</sequence>
<keyword evidence="2" id="KW-1185">Reference proteome</keyword>
<gene>
    <name evidence="1" type="ORF">EV421DRAFT_1693249</name>
</gene>
<reference evidence="1" key="1">
    <citation type="submission" date="2023-06" db="EMBL/GenBank/DDBJ databases">
        <authorList>
            <consortium name="Lawrence Berkeley National Laboratory"/>
            <person name="Ahrendt S."/>
            <person name="Sahu N."/>
            <person name="Indic B."/>
            <person name="Wong-Bajracharya J."/>
            <person name="Merenyi Z."/>
            <person name="Ke H.-M."/>
            <person name="Monk M."/>
            <person name="Kocsube S."/>
            <person name="Drula E."/>
            <person name="Lipzen A."/>
            <person name="Balint B."/>
            <person name="Henrissat B."/>
            <person name="Andreopoulos B."/>
            <person name="Martin F.M."/>
            <person name="Harder C.B."/>
            <person name="Rigling D."/>
            <person name="Ford K.L."/>
            <person name="Foster G.D."/>
            <person name="Pangilinan J."/>
            <person name="Papanicolaou A."/>
            <person name="Barry K."/>
            <person name="LaButti K."/>
            <person name="Viragh M."/>
            <person name="Koriabine M."/>
            <person name="Yan M."/>
            <person name="Riley R."/>
            <person name="Champramary S."/>
            <person name="Plett K.L."/>
            <person name="Tsai I.J."/>
            <person name="Slot J."/>
            <person name="Sipos G."/>
            <person name="Plett J."/>
            <person name="Nagy L.G."/>
            <person name="Grigoriev I.V."/>
        </authorList>
    </citation>
    <scope>NUCLEOTIDE SEQUENCE</scope>
    <source>
        <strain evidence="1">FPL87.14</strain>
    </source>
</reference>
<feature type="non-terminal residue" evidence="1">
    <location>
        <position position="1"/>
    </location>
</feature>